<gene>
    <name evidence="3" type="ORF">SAMN04488524_0094</name>
</gene>
<reference evidence="4" key="1">
    <citation type="submission" date="2017-04" db="EMBL/GenBank/DDBJ databases">
        <authorList>
            <person name="Varghese N."/>
            <person name="Submissions S."/>
        </authorList>
    </citation>
    <scope>NUCLEOTIDE SEQUENCE [LARGE SCALE GENOMIC DNA]</scope>
    <source>
        <strain evidence="4">DSM 12126</strain>
    </source>
</reference>
<dbReference type="EMBL" id="FWXT01000001">
    <property type="protein sequence ID" value="SMC38113.1"/>
    <property type="molecule type" value="Genomic_DNA"/>
</dbReference>
<evidence type="ECO:0000313" key="4">
    <source>
        <dbReference type="Proteomes" id="UP000192756"/>
    </source>
</evidence>
<dbReference type="InterPro" id="IPR050261">
    <property type="entry name" value="FrsA_esterase"/>
</dbReference>
<dbReference type="RefSeq" id="WP_084236355.1">
    <property type="nucleotide sequence ID" value="NZ_FWXT01000001.1"/>
</dbReference>
<keyword evidence="4" id="KW-1185">Reference proteome</keyword>
<accession>A0A1W1YPP5</accession>
<dbReference type="Proteomes" id="UP000192756">
    <property type="component" value="Unassembled WGS sequence"/>
</dbReference>
<dbReference type="GO" id="GO:0004252">
    <property type="term" value="F:serine-type endopeptidase activity"/>
    <property type="evidence" value="ECO:0007669"/>
    <property type="project" value="InterPro"/>
</dbReference>
<dbReference type="InterPro" id="IPR008391">
    <property type="entry name" value="AXE1_dom"/>
</dbReference>
<dbReference type="OrthoDB" id="742808at2"/>
<evidence type="ECO:0000259" key="2">
    <source>
        <dbReference type="Pfam" id="PF05448"/>
    </source>
</evidence>
<sequence length="404" mass="45147">MLTRYQIILLTAVWGIITMPRGSAQIRHTIWDTKEIYNIPSYETVSTDSAIGIIYKGLSYKGQAKNVYAFYASPGTLSGNRSADRQLPAVVLVHGGGGTAFKNWAIMWAKKGYAAIAMDLRGNDFNKKHIAGGFDEPGSGTPYFTITPKLNEQWMYQAIGDVILAHNLIRSFKEVDSNRTALTGISWGGIISCAIAGIDNRYKAVVPVYGCGYLFYNTAMRNDLAKLGKTDSATWVKQYDPSQYLKKAKMPMLFVNGTNDSHFYLDSYAKTYSSVKNRNLSVKIGLKHNHSYGWANKEIFTFIDSYLNNTAPLPVMQAPKFSGKKITAGFKAVVPVDKAYLNYTTDASALLKDKKWERIELKTENNKITLPDLPAGTRIWYLSVTDSREMEVSGDLQWKTVINH</sequence>
<keyword evidence="1" id="KW-0378">Hydrolase</keyword>
<name>A0A1W1YPP5_9SPHI</name>
<dbReference type="Gene3D" id="3.40.50.1820">
    <property type="entry name" value="alpha/beta hydrolase"/>
    <property type="match status" value="1"/>
</dbReference>
<evidence type="ECO:0000256" key="1">
    <source>
        <dbReference type="ARBA" id="ARBA00022801"/>
    </source>
</evidence>
<proteinExistence type="predicted"/>
<evidence type="ECO:0000313" key="3">
    <source>
        <dbReference type="EMBL" id="SMC38113.1"/>
    </source>
</evidence>
<dbReference type="GO" id="GO:0006508">
    <property type="term" value="P:proteolysis"/>
    <property type="evidence" value="ECO:0007669"/>
    <property type="project" value="InterPro"/>
</dbReference>
<feature type="domain" description="Acetyl xylan esterase" evidence="2">
    <location>
        <begin position="58"/>
        <end position="242"/>
    </location>
</feature>
<dbReference type="AlphaFoldDB" id="A0A1W1YPP5"/>
<protein>
    <submittedName>
        <fullName evidence="3">PhoPQ-activated pathogenicity-related protein</fullName>
    </submittedName>
</protein>
<dbReference type="PANTHER" id="PTHR22946">
    <property type="entry name" value="DIENELACTONE HYDROLASE DOMAIN-CONTAINING PROTEIN-RELATED"/>
    <property type="match status" value="1"/>
</dbReference>
<dbReference type="PROSITE" id="PS00708">
    <property type="entry name" value="PRO_ENDOPEP_SER"/>
    <property type="match status" value="1"/>
</dbReference>
<dbReference type="SUPFAM" id="SSF53474">
    <property type="entry name" value="alpha/beta-Hydrolases"/>
    <property type="match status" value="1"/>
</dbReference>
<dbReference type="InterPro" id="IPR029058">
    <property type="entry name" value="AB_hydrolase_fold"/>
</dbReference>
<dbReference type="Pfam" id="PF05448">
    <property type="entry name" value="AXE1"/>
    <property type="match status" value="1"/>
</dbReference>
<dbReference type="STRING" id="151894.SAMN04488524_0094"/>
<organism evidence="3 4">
    <name type="scientific">Pedobacter africanus</name>
    <dbReference type="NCBI Taxonomy" id="151894"/>
    <lineage>
        <taxon>Bacteria</taxon>
        <taxon>Pseudomonadati</taxon>
        <taxon>Bacteroidota</taxon>
        <taxon>Sphingobacteriia</taxon>
        <taxon>Sphingobacteriales</taxon>
        <taxon>Sphingobacteriaceae</taxon>
        <taxon>Pedobacter</taxon>
    </lineage>
</organism>
<dbReference type="InterPro" id="IPR002471">
    <property type="entry name" value="Pept_S9_AS"/>
</dbReference>